<evidence type="ECO:0000256" key="1">
    <source>
        <dbReference type="SAM" id="Phobius"/>
    </source>
</evidence>
<keyword evidence="1" id="KW-1133">Transmembrane helix</keyword>
<dbReference type="EMBL" id="JEMT01023807">
    <property type="protein sequence ID" value="EXX63705.1"/>
    <property type="molecule type" value="Genomic_DNA"/>
</dbReference>
<name>A0A015JA01_RHIIW</name>
<organism evidence="2 3">
    <name type="scientific">Rhizophagus irregularis (strain DAOM 197198w)</name>
    <name type="common">Glomus intraradices</name>
    <dbReference type="NCBI Taxonomy" id="1432141"/>
    <lineage>
        <taxon>Eukaryota</taxon>
        <taxon>Fungi</taxon>
        <taxon>Fungi incertae sedis</taxon>
        <taxon>Mucoromycota</taxon>
        <taxon>Glomeromycotina</taxon>
        <taxon>Glomeromycetes</taxon>
        <taxon>Glomerales</taxon>
        <taxon>Glomeraceae</taxon>
        <taxon>Rhizophagus</taxon>
    </lineage>
</organism>
<keyword evidence="1" id="KW-0812">Transmembrane</keyword>
<dbReference type="OrthoDB" id="73465at2759"/>
<reference evidence="2 3" key="1">
    <citation type="submission" date="2014-02" db="EMBL/GenBank/DDBJ databases">
        <title>Single nucleus genome sequencing reveals high similarity among nuclei of an endomycorrhizal fungus.</title>
        <authorList>
            <person name="Lin K."/>
            <person name="Geurts R."/>
            <person name="Zhang Z."/>
            <person name="Limpens E."/>
            <person name="Saunders D.G."/>
            <person name="Mu D."/>
            <person name="Pang E."/>
            <person name="Cao H."/>
            <person name="Cha H."/>
            <person name="Lin T."/>
            <person name="Zhou Q."/>
            <person name="Shang Y."/>
            <person name="Li Y."/>
            <person name="Ivanov S."/>
            <person name="Sharma T."/>
            <person name="Velzen R.V."/>
            <person name="Ruijter N.D."/>
            <person name="Aanen D.K."/>
            <person name="Win J."/>
            <person name="Kamoun S."/>
            <person name="Bisseling T."/>
            <person name="Huang S."/>
        </authorList>
    </citation>
    <scope>NUCLEOTIDE SEQUENCE [LARGE SCALE GENOMIC DNA]</scope>
    <source>
        <strain evidence="3">DAOM197198w</strain>
    </source>
</reference>
<evidence type="ECO:0008006" key="4">
    <source>
        <dbReference type="Google" id="ProtNLM"/>
    </source>
</evidence>
<proteinExistence type="predicted"/>
<dbReference type="Proteomes" id="UP000022910">
    <property type="component" value="Unassembled WGS sequence"/>
</dbReference>
<evidence type="ECO:0000313" key="2">
    <source>
        <dbReference type="EMBL" id="EXX63705.1"/>
    </source>
</evidence>
<sequence>MIFAVTCVSNDTIYCGKIIKSFNTIGTLLSSVILFKEPLLVNVTVEQDCMLGEIDCVEDINLIGNARPGSMVLLADEKGVERYYQQPLAKQFYTNLPEYDDVDIKVRFPIRSNYWFQGDPLPIYNSTQNLDFLQLALREIVRALGFHSSWGTWFKDQTIIVPRPLCDDGNGECSIKGRKVHKKWIGFREYIFDKYLMNLYTGEMLTDKTRDLNKFFETKNIKGRIRNLEKEFKTSTQYNIAKEMYELSTTNSTIGFFSWNDIDYKDILVLLTNISPFNDDVNLKFVDDILYYNTSDFLMRYRLPFGEILQNEIINGGNYDNSTNSTDSILYGSIGPKLMRVFETIGYSTIDKPIADYKPTIPPPLPPFTESNSLGNSLYSLSSITFYQICLLLITVVYEIYLLKL</sequence>
<dbReference type="HOGENOM" id="CLU_045867_0_0_1"/>
<comment type="caution">
    <text evidence="2">The sequence shown here is derived from an EMBL/GenBank/DDBJ whole genome shotgun (WGS) entry which is preliminary data.</text>
</comment>
<dbReference type="AlphaFoldDB" id="A0A015JA01"/>
<gene>
    <name evidence="2" type="ORF">RirG_149830</name>
</gene>
<evidence type="ECO:0000313" key="3">
    <source>
        <dbReference type="Proteomes" id="UP000022910"/>
    </source>
</evidence>
<protein>
    <recommendedName>
        <fullName evidence="4">Sequence orphan</fullName>
    </recommendedName>
</protein>
<accession>A0A015JA01</accession>
<keyword evidence="1" id="KW-0472">Membrane</keyword>
<feature type="transmembrane region" description="Helical" evidence="1">
    <location>
        <begin position="384"/>
        <end position="403"/>
    </location>
</feature>
<keyword evidence="3" id="KW-1185">Reference proteome</keyword>